<sequence length="199" mass="21562">MRGSAAGTERGEVPRRGLVFHQYLRGARVSLQSHAPIPVWISQRNNVWGGNVSAHSLPRLLYCIYRLRVRFGAQMLPLGSQVRRISLPTLSINDVISIRTSIPHPRCNRGALSSRVQAPDIGYRPGRRPTCRIWPNLAASRPASNPRSVASGAGLIRLCSAAPLANCRVDPCLSIGGSAAATSGTNHIVMNFDSFVVCM</sequence>
<evidence type="ECO:0000313" key="1">
    <source>
        <dbReference type="EMBL" id="KLT42290.1"/>
    </source>
</evidence>
<dbReference type="AlphaFoldDB" id="A0A0J0XMC4"/>
<reference evidence="1 2" key="1">
    <citation type="submission" date="2015-03" db="EMBL/GenBank/DDBJ databases">
        <title>Genomics and transcriptomics of the oil-accumulating basidiomycete yeast T. oleaginosus allow insights into substrate utilization and the diverse evolutionary trajectories of mating systems in fungi.</title>
        <authorList>
            <consortium name="DOE Joint Genome Institute"/>
            <person name="Kourist R."/>
            <person name="Kracht O."/>
            <person name="Bracharz F."/>
            <person name="Lipzen A."/>
            <person name="Nolan M."/>
            <person name="Ohm R."/>
            <person name="Grigoriev I."/>
            <person name="Sun S."/>
            <person name="Heitman J."/>
            <person name="Bruck T."/>
            <person name="Nowrousian M."/>
        </authorList>
    </citation>
    <scope>NUCLEOTIDE SEQUENCE [LARGE SCALE GENOMIC DNA]</scope>
    <source>
        <strain evidence="1 2">IBC0246</strain>
    </source>
</reference>
<accession>A0A0J0XMC4</accession>
<organism evidence="1 2">
    <name type="scientific">Cutaneotrichosporon oleaginosum</name>
    <dbReference type="NCBI Taxonomy" id="879819"/>
    <lineage>
        <taxon>Eukaryota</taxon>
        <taxon>Fungi</taxon>
        <taxon>Dikarya</taxon>
        <taxon>Basidiomycota</taxon>
        <taxon>Agaricomycotina</taxon>
        <taxon>Tremellomycetes</taxon>
        <taxon>Trichosporonales</taxon>
        <taxon>Trichosporonaceae</taxon>
        <taxon>Cutaneotrichosporon</taxon>
    </lineage>
</organism>
<dbReference type="GeneID" id="28988147"/>
<dbReference type="Proteomes" id="UP000053611">
    <property type="component" value="Unassembled WGS sequence"/>
</dbReference>
<dbReference type="EMBL" id="KQ087207">
    <property type="protein sequence ID" value="KLT42290.1"/>
    <property type="molecule type" value="Genomic_DNA"/>
</dbReference>
<dbReference type="RefSeq" id="XP_018278781.1">
    <property type="nucleotide sequence ID" value="XM_018427544.1"/>
</dbReference>
<protein>
    <submittedName>
        <fullName evidence="1">Uncharacterized protein</fullName>
    </submittedName>
</protein>
<name>A0A0J0XMC4_9TREE</name>
<evidence type="ECO:0000313" key="2">
    <source>
        <dbReference type="Proteomes" id="UP000053611"/>
    </source>
</evidence>
<proteinExistence type="predicted"/>
<gene>
    <name evidence="1" type="ORF">CC85DRAFT_95619</name>
</gene>
<keyword evidence="2" id="KW-1185">Reference proteome</keyword>